<organism evidence="10 11">
    <name type="scientific">Staphylococcus kloosii</name>
    <dbReference type="NCBI Taxonomy" id="29384"/>
    <lineage>
        <taxon>Bacteria</taxon>
        <taxon>Bacillati</taxon>
        <taxon>Bacillota</taxon>
        <taxon>Bacilli</taxon>
        <taxon>Bacillales</taxon>
        <taxon>Staphylococcaceae</taxon>
        <taxon>Staphylococcus</taxon>
    </lineage>
</organism>
<name>A0A151A1V0_9STAP</name>
<comment type="caution">
    <text evidence="10">The sequence shown here is derived from an EMBL/GenBank/DDBJ whole genome shotgun (WGS) entry which is preliminary data.</text>
</comment>
<keyword evidence="3" id="KW-0843">Virulence</keyword>
<keyword evidence="2" id="KW-0805">Transcription regulation</keyword>
<sequence length="116" mass="13822">MEEKAFTTLDELFTINHQVKSFFKIIKDQFKLNFEEIYILNILNNCSGYEVTAKEIAQKTNLKPYYITKALQKLKDMGYLDKKRSEHDERTVIVFISNQEKAKIEYTINALNKHFY</sequence>
<keyword evidence="10" id="KW-0547">Nucleotide-binding</keyword>
<keyword evidence="5" id="KW-0010">Activator</keyword>
<dbReference type="Pfam" id="PF22381">
    <property type="entry name" value="Staph_reg_Sar_Rot"/>
    <property type="match status" value="1"/>
</dbReference>
<dbReference type="NCBIfam" id="TIGR01889">
    <property type="entry name" value="Staph_reg_Sar"/>
    <property type="match status" value="1"/>
</dbReference>
<dbReference type="EMBL" id="BKAQ01000013">
    <property type="protein sequence ID" value="GEP82505.1"/>
    <property type="molecule type" value="Genomic_DNA"/>
</dbReference>
<evidence type="ECO:0000256" key="3">
    <source>
        <dbReference type="ARBA" id="ARBA00023026"/>
    </source>
</evidence>
<dbReference type="OrthoDB" id="2408991at2"/>
<evidence type="ECO:0000313" key="12">
    <source>
        <dbReference type="Proteomes" id="UP000321040"/>
    </source>
</evidence>
<protein>
    <submittedName>
        <fullName evidence="8">MarR family transcriptional regulator</fullName>
    </submittedName>
    <submittedName>
        <fullName evidence="10">Spermidine/putrescine ABC transporter ATP-binding protein</fullName>
    </submittedName>
</protein>
<dbReference type="GO" id="GO:0005524">
    <property type="term" value="F:ATP binding"/>
    <property type="evidence" value="ECO:0007669"/>
    <property type="project" value="UniProtKB-KW"/>
</dbReference>
<keyword evidence="6" id="KW-0804">Transcription</keyword>
<evidence type="ECO:0000313" key="10">
    <source>
        <dbReference type="EMBL" id="KYH13287.1"/>
    </source>
</evidence>
<evidence type="ECO:0000256" key="2">
    <source>
        <dbReference type="ARBA" id="ARBA00023015"/>
    </source>
</evidence>
<dbReference type="InterPro" id="IPR010166">
    <property type="entry name" value="SarA/Rot_dom"/>
</dbReference>
<evidence type="ECO:0000256" key="4">
    <source>
        <dbReference type="ARBA" id="ARBA00023125"/>
    </source>
</evidence>
<evidence type="ECO:0000256" key="6">
    <source>
        <dbReference type="ARBA" id="ARBA00023163"/>
    </source>
</evidence>
<reference evidence="10 11" key="1">
    <citation type="submission" date="2016-02" db="EMBL/GenBank/DDBJ databases">
        <title>Draft genome sequence of hydrocarbon degrading Staphylococcus saprophyticus Strain CNV2, isolated from crude-oil contaminated soil from Noonmati Oil Refinery, Guwahati, Assam, India.</title>
        <authorList>
            <person name="Mukherjee A."/>
            <person name="Chettri B."/>
            <person name="Langpoklakpam J."/>
            <person name="Singh A.K."/>
            <person name="Chattopadhyay D.J."/>
        </authorList>
    </citation>
    <scope>NUCLEOTIDE SEQUENCE [LARGE SCALE GENOMIC DNA]</scope>
    <source>
        <strain evidence="10 11">CNV2</strain>
    </source>
</reference>
<evidence type="ECO:0000313" key="8">
    <source>
        <dbReference type="EMBL" id="GEP82505.1"/>
    </source>
</evidence>
<dbReference type="InterPro" id="IPR039422">
    <property type="entry name" value="MarR/SlyA-like"/>
</dbReference>
<evidence type="ECO:0000259" key="7">
    <source>
        <dbReference type="PROSITE" id="PS50995"/>
    </source>
</evidence>
<accession>A0A2T4RFK6</accession>
<reference evidence="8 12" key="2">
    <citation type="submission" date="2019-07" db="EMBL/GenBank/DDBJ databases">
        <title>Whole genome shotgun sequence of Staphylococcus kloosii NBRC 109624.</title>
        <authorList>
            <person name="Hosoyama A."/>
            <person name="Uohara A."/>
            <person name="Ohji S."/>
            <person name="Ichikawa N."/>
        </authorList>
    </citation>
    <scope>NUCLEOTIDE SEQUENCE [LARGE SCALE GENOMIC DNA]</scope>
    <source>
        <strain evidence="8 12">NBRC 109624</strain>
    </source>
</reference>
<dbReference type="GO" id="GO:0003700">
    <property type="term" value="F:DNA-binding transcription factor activity"/>
    <property type="evidence" value="ECO:0007669"/>
    <property type="project" value="InterPro"/>
</dbReference>
<dbReference type="RefSeq" id="WP_061853517.1">
    <property type="nucleotide sequence ID" value="NZ_BKAQ01000013.1"/>
</dbReference>
<evidence type="ECO:0000313" key="11">
    <source>
        <dbReference type="Proteomes" id="UP000075418"/>
    </source>
</evidence>
<dbReference type="PROSITE" id="PS50995">
    <property type="entry name" value="HTH_MARR_2"/>
    <property type="match status" value="1"/>
</dbReference>
<dbReference type="PANTHER" id="PTHR33164">
    <property type="entry name" value="TRANSCRIPTIONAL REGULATOR, MARR FAMILY"/>
    <property type="match status" value="1"/>
</dbReference>
<dbReference type="InterPro" id="IPR055166">
    <property type="entry name" value="Transc_reg_Sar_Rot_HTH"/>
</dbReference>
<dbReference type="InterPro" id="IPR000835">
    <property type="entry name" value="HTH_MarR-typ"/>
</dbReference>
<evidence type="ECO:0000256" key="5">
    <source>
        <dbReference type="ARBA" id="ARBA00023159"/>
    </source>
</evidence>
<dbReference type="AlphaFoldDB" id="A0A151A1V0"/>
<keyword evidence="10" id="KW-0067">ATP-binding</keyword>
<dbReference type="KEGG" id="skl:C7J89_04635"/>
<keyword evidence="4" id="KW-0238">DNA-binding</keyword>
<evidence type="ECO:0000256" key="1">
    <source>
        <dbReference type="ARBA" id="ARBA00022491"/>
    </source>
</evidence>
<accession>A0A151A1V0</accession>
<keyword evidence="12" id="KW-1185">Reference proteome</keyword>
<dbReference type="EMBL" id="DYVT01000076">
    <property type="protein sequence ID" value="HJF68023.1"/>
    <property type="molecule type" value="Genomic_DNA"/>
</dbReference>
<dbReference type="GeneID" id="69904615"/>
<dbReference type="GO" id="GO:0003677">
    <property type="term" value="F:DNA binding"/>
    <property type="evidence" value="ECO:0007669"/>
    <property type="project" value="UniProtKB-KW"/>
</dbReference>
<dbReference type="PANTHER" id="PTHR33164:SF56">
    <property type="entry name" value="HTH-TYPE TRANSCRIPTIONAL REGULATOR MHQR"/>
    <property type="match status" value="1"/>
</dbReference>
<reference evidence="9" key="4">
    <citation type="submission" date="2021-09" db="EMBL/GenBank/DDBJ databases">
        <authorList>
            <person name="Gilroy R."/>
        </authorList>
    </citation>
    <scope>NUCLEOTIDE SEQUENCE</scope>
    <source>
        <strain evidence="9">CHK149-3286</strain>
    </source>
</reference>
<dbReference type="InterPro" id="IPR036388">
    <property type="entry name" value="WH-like_DNA-bd_sf"/>
</dbReference>
<feature type="domain" description="HTH marR-type" evidence="7">
    <location>
        <begin position="5"/>
        <end position="116"/>
    </location>
</feature>
<dbReference type="EMBL" id="LUGM01000002">
    <property type="protein sequence ID" value="KYH13287.1"/>
    <property type="molecule type" value="Genomic_DNA"/>
</dbReference>
<dbReference type="Gene3D" id="1.10.10.10">
    <property type="entry name" value="Winged helix-like DNA-binding domain superfamily/Winged helix DNA-binding domain"/>
    <property type="match status" value="1"/>
</dbReference>
<reference evidence="9" key="3">
    <citation type="journal article" date="2021" name="PeerJ">
        <title>Extensive microbial diversity within the chicken gut microbiome revealed by metagenomics and culture.</title>
        <authorList>
            <person name="Gilroy R."/>
            <person name="Ravi A."/>
            <person name="Getino M."/>
            <person name="Pursley I."/>
            <person name="Horton D.L."/>
            <person name="Alikhan N.F."/>
            <person name="Baker D."/>
            <person name="Gharbi K."/>
            <person name="Hall N."/>
            <person name="Watson M."/>
            <person name="Adriaenssens E.M."/>
            <person name="Foster-Nyarko E."/>
            <person name="Jarju S."/>
            <person name="Secka A."/>
            <person name="Antonio M."/>
            <person name="Oren A."/>
            <person name="Chaudhuri R.R."/>
            <person name="La Ragione R."/>
            <person name="Hildebrand F."/>
            <person name="Pallen M.J."/>
        </authorList>
    </citation>
    <scope>NUCLEOTIDE SEQUENCE</scope>
    <source>
        <strain evidence="9">CHK149-3286</strain>
    </source>
</reference>
<gene>
    <name evidence="10" type="ORF">A0131_00475</name>
    <name evidence="9" type="ORF">K8V85_06895</name>
    <name evidence="8" type="ORF">SKL01_16830</name>
</gene>
<keyword evidence="1" id="KW-0678">Repressor</keyword>
<dbReference type="Proteomes" id="UP000706163">
    <property type="component" value="Unassembled WGS sequence"/>
</dbReference>
<dbReference type="Proteomes" id="UP000321040">
    <property type="component" value="Unassembled WGS sequence"/>
</dbReference>
<dbReference type="InterPro" id="IPR036390">
    <property type="entry name" value="WH_DNA-bd_sf"/>
</dbReference>
<evidence type="ECO:0000313" key="9">
    <source>
        <dbReference type="EMBL" id="HJF68023.1"/>
    </source>
</evidence>
<dbReference type="Proteomes" id="UP000075418">
    <property type="component" value="Unassembled WGS sequence"/>
</dbReference>
<proteinExistence type="predicted"/>
<dbReference type="GO" id="GO:0006950">
    <property type="term" value="P:response to stress"/>
    <property type="evidence" value="ECO:0007669"/>
    <property type="project" value="TreeGrafter"/>
</dbReference>
<dbReference type="SUPFAM" id="SSF46785">
    <property type="entry name" value="Winged helix' DNA-binding domain"/>
    <property type="match status" value="1"/>
</dbReference>